<reference evidence="11" key="2">
    <citation type="submission" date="2025-09" db="UniProtKB">
        <authorList>
            <consortium name="Ensembl"/>
        </authorList>
    </citation>
    <scope>IDENTIFICATION</scope>
</reference>
<evidence type="ECO:0000256" key="9">
    <source>
        <dbReference type="SAM" id="MobiDB-lite"/>
    </source>
</evidence>
<dbReference type="Pfam" id="PF13815">
    <property type="entry name" value="Dzip-like_N"/>
    <property type="match status" value="1"/>
</dbReference>
<dbReference type="InterPro" id="IPR013087">
    <property type="entry name" value="Znf_C2H2_type"/>
</dbReference>
<keyword evidence="7" id="KW-0862">Zinc</keyword>
<protein>
    <recommendedName>
        <fullName evidence="10">C2H2-type domain-containing protein</fullName>
    </recommendedName>
</protein>
<dbReference type="InterPro" id="IPR051241">
    <property type="entry name" value="DZIP_RILPL"/>
</dbReference>
<dbReference type="InterPro" id="IPR032714">
    <property type="entry name" value="DZIP1_N"/>
</dbReference>
<dbReference type="PANTHER" id="PTHR21502:SF5">
    <property type="entry name" value="CILIUM ASSEMBLY PROTEIN DZIP1"/>
    <property type="match status" value="1"/>
</dbReference>
<feature type="region of interest" description="Disordered" evidence="9">
    <location>
        <begin position="426"/>
        <end position="452"/>
    </location>
</feature>
<comment type="similarity">
    <text evidence="3">Belongs to the DZIP C2H2-type zinc-finger protein family.</text>
</comment>
<feature type="domain" description="C2H2-type" evidence="10">
    <location>
        <begin position="194"/>
        <end position="222"/>
    </location>
</feature>
<evidence type="ECO:0000259" key="10">
    <source>
        <dbReference type="PROSITE" id="PS50157"/>
    </source>
</evidence>
<dbReference type="AlphaFoldDB" id="A0A3Q2YY16"/>
<evidence type="ECO:0000256" key="1">
    <source>
        <dbReference type="ARBA" id="ARBA00004114"/>
    </source>
</evidence>
<comment type="subcellular location">
    <subcellularLocation>
        <location evidence="2">Cytoplasm</location>
        <location evidence="2">Cytoskeleton</location>
        <location evidence="2">Cilium basal body</location>
    </subcellularLocation>
    <subcellularLocation>
        <location evidence="1">Cytoplasm</location>
        <location evidence="1">Cytoskeleton</location>
        <location evidence="1">Microtubule organizing center</location>
        <location evidence="1">Centrosome</location>
        <location evidence="1">Centriole</location>
    </subcellularLocation>
</comment>
<dbReference type="PROSITE" id="PS50157">
    <property type="entry name" value="ZINC_FINGER_C2H2_2"/>
    <property type="match status" value="1"/>
</dbReference>
<dbReference type="GO" id="GO:0005737">
    <property type="term" value="C:cytoplasm"/>
    <property type="evidence" value="ECO:0007669"/>
    <property type="project" value="TreeGrafter"/>
</dbReference>
<dbReference type="GeneTree" id="ENSGT00940000156862"/>
<evidence type="ECO:0000256" key="5">
    <source>
        <dbReference type="ARBA" id="ARBA00023212"/>
    </source>
</evidence>
<feature type="compositionally biased region" description="Acidic residues" evidence="9">
    <location>
        <begin position="426"/>
        <end position="438"/>
    </location>
</feature>
<dbReference type="GO" id="GO:0005814">
    <property type="term" value="C:centriole"/>
    <property type="evidence" value="ECO:0007669"/>
    <property type="project" value="UniProtKB-SubCell"/>
</dbReference>
<dbReference type="PROSITE" id="PS00028">
    <property type="entry name" value="ZINC_FINGER_C2H2_1"/>
    <property type="match status" value="1"/>
</dbReference>
<feature type="coiled-coil region" evidence="8">
    <location>
        <begin position="130"/>
        <end position="175"/>
    </location>
</feature>
<proteinExistence type="inferred from homology"/>
<evidence type="ECO:0000256" key="2">
    <source>
        <dbReference type="ARBA" id="ARBA00004120"/>
    </source>
</evidence>
<dbReference type="PANTHER" id="PTHR21502">
    <property type="entry name" value="ZINC FINGER PROTEIN DZIP1"/>
    <property type="match status" value="1"/>
</dbReference>
<feature type="compositionally biased region" description="Low complexity" evidence="9">
    <location>
        <begin position="368"/>
        <end position="377"/>
    </location>
</feature>
<dbReference type="GO" id="GO:0008270">
    <property type="term" value="F:zinc ion binding"/>
    <property type="evidence" value="ECO:0007669"/>
    <property type="project" value="UniProtKB-KW"/>
</dbReference>
<organism evidence="11 12">
    <name type="scientific">Hippocampus comes</name>
    <name type="common">Tiger tail seahorse</name>
    <dbReference type="NCBI Taxonomy" id="109280"/>
    <lineage>
        <taxon>Eukaryota</taxon>
        <taxon>Metazoa</taxon>
        <taxon>Chordata</taxon>
        <taxon>Craniata</taxon>
        <taxon>Vertebrata</taxon>
        <taxon>Euteleostomi</taxon>
        <taxon>Actinopterygii</taxon>
        <taxon>Neopterygii</taxon>
        <taxon>Teleostei</taxon>
        <taxon>Neoteleostei</taxon>
        <taxon>Acanthomorphata</taxon>
        <taxon>Syngnathiaria</taxon>
        <taxon>Syngnathiformes</taxon>
        <taxon>Syngnathoidei</taxon>
        <taxon>Syngnathidae</taxon>
        <taxon>Hippocampus</taxon>
    </lineage>
</organism>
<evidence type="ECO:0000256" key="3">
    <source>
        <dbReference type="ARBA" id="ARBA00009131"/>
    </source>
</evidence>
<feature type="coiled-coil region" evidence="8">
    <location>
        <begin position="295"/>
        <end position="325"/>
    </location>
</feature>
<keyword evidence="7" id="KW-0479">Metal-binding</keyword>
<keyword evidence="5" id="KW-0206">Cytoskeleton</keyword>
<evidence type="ECO:0000256" key="4">
    <source>
        <dbReference type="ARBA" id="ARBA00023054"/>
    </source>
</evidence>
<evidence type="ECO:0000256" key="6">
    <source>
        <dbReference type="ARBA" id="ARBA00023273"/>
    </source>
</evidence>
<dbReference type="STRING" id="109280.ENSHCOP00000023862"/>
<keyword evidence="12" id="KW-1185">Reference proteome</keyword>
<evidence type="ECO:0000256" key="7">
    <source>
        <dbReference type="PROSITE-ProRule" id="PRU00042"/>
    </source>
</evidence>
<feature type="region of interest" description="Disordered" evidence="9">
    <location>
        <begin position="526"/>
        <end position="553"/>
    </location>
</feature>
<feature type="compositionally biased region" description="Basic and acidic residues" evidence="9">
    <location>
        <begin position="534"/>
        <end position="545"/>
    </location>
</feature>
<accession>A0A3Q2YY16</accession>
<name>A0A3Q2YY16_HIPCM</name>
<evidence type="ECO:0000313" key="11">
    <source>
        <dbReference type="Ensembl" id="ENSHCOP00000023862.1"/>
    </source>
</evidence>
<dbReference type="Ensembl" id="ENSHCOT00000016500.1">
    <property type="protein sequence ID" value="ENSHCOP00000023862.1"/>
    <property type="gene ID" value="ENSHCOG00000012775.1"/>
</dbReference>
<dbReference type="GO" id="GO:0060271">
    <property type="term" value="P:cilium assembly"/>
    <property type="evidence" value="ECO:0007669"/>
    <property type="project" value="TreeGrafter"/>
</dbReference>
<feature type="compositionally biased region" description="Polar residues" evidence="9">
    <location>
        <begin position="440"/>
        <end position="451"/>
    </location>
</feature>
<evidence type="ECO:0000256" key="8">
    <source>
        <dbReference type="SAM" id="Coils"/>
    </source>
</evidence>
<dbReference type="GO" id="GO:0036064">
    <property type="term" value="C:ciliary basal body"/>
    <property type="evidence" value="ECO:0007669"/>
    <property type="project" value="TreeGrafter"/>
</dbReference>
<keyword evidence="6" id="KW-0966">Cell projection</keyword>
<keyword evidence="4 8" id="KW-0175">Coiled coil</keyword>
<evidence type="ECO:0000313" key="12">
    <source>
        <dbReference type="Proteomes" id="UP000264820"/>
    </source>
</evidence>
<sequence length="553" mass="63316">MSIYYPYGSDTQGNHSSAGIPSLLNSPLSQHSVKIHSAPGMAPSGAPPTILPFRFRQRRESVDWRRIHAVDIDLVISQLDVDVLQEHISTVTFCSLDGEQCQRCQSPVDRALIKILQLAQLTVEWLLHCQECLTLNLQAAEERLASTNMQQEQLLAQLKKQEESMTAMTAELKNRRKIIRKQQTLFAPQITNSQKCTFCKKKFLTTSFLQSHMQRRHPDENDIRKSHLNPMNTLVHVKTYACCHYRFCQSYNQTRCTVHLFCFVFFPPQHFKPVLRQAFTFQLQKELSRLQSTMLEHQEHSKRQLQEMRRKLQEKEQTIQDQREQVSAIVSATQTNESFKLVSAAKLLLVRTSSAFLSCVVLQMRPRSSSLPSRASRGTSEAFARQAKTPQPAPRVRISIQPKTSTPSRKRLCFCHRTPPFCSFVDSEDEDTDMEDTESPQHQRGKTSQARINKEEAVQISARKSNLIQTRPAPTVLDDEDELSDVSELQEIDSRQLQSFKDQNGNVEKTNFAKGKNKTELRQVLSVRPGTKCPADRYRSADRRLGTPGVKHK</sequence>
<feature type="region of interest" description="Disordered" evidence="9">
    <location>
        <begin position="368"/>
        <end position="394"/>
    </location>
</feature>
<dbReference type="Proteomes" id="UP000264820">
    <property type="component" value="Unplaced"/>
</dbReference>
<keyword evidence="7" id="KW-0863">Zinc-finger</keyword>
<reference evidence="11" key="1">
    <citation type="submission" date="2025-08" db="UniProtKB">
        <authorList>
            <consortium name="Ensembl"/>
        </authorList>
    </citation>
    <scope>IDENTIFICATION</scope>
</reference>
<keyword evidence="5" id="KW-0963">Cytoplasm</keyword>